<accession>A0A0R1KI84</accession>
<dbReference type="Proteomes" id="UP000051515">
    <property type="component" value="Unassembled WGS sequence"/>
</dbReference>
<proteinExistence type="predicted"/>
<dbReference type="PATRIC" id="fig|1423788.3.peg.2072"/>
<dbReference type="InterPro" id="IPR029063">
    <property type="entry name" value="SAM-dependent_MTases_sf"/>
</dbReference>
<gene>
    <name evidence="1" type="ORF">FC78_GL002007</name>
</gene>
<evidence type="ECO:0000313" key="2">
    <source>
        <dbReference type="Proteomes" id="UP000051515"/>
    </source>
</evidence>
<dbReference type="EMBL" id="AZDY01000037">
    <property type="protein sequence ID" value="KRK83198.1"/>
    <property type="molecule type" value="Genomic_DNA"/>
</dbReference>
<comment type="caution">
    <text evidence="1">The sequence shown here is derived from an EMBL/GenBank/DDBJ whole genome shotgun (WGS) entry which is preliminary data.</text>
</comment>
<evidence type="ECO:0000313" key="1">
    <source>
        <dbReference type="EMBL" id="KRK83198.1"/>
    </source>
</evidence>
<reference evidence="1 2" key="1">
    <citation type="journal article" date="2015" name="Genome Announc.">
        <title>Expanding the biotechnology potential of lactobacilli through comparative genomics of 213 strains and associated genera.</title>
        <authorList>
            <person name="Sun Z."/>
            <person name="Harris H.M."/>
            <person name="McCann A."/>
            <person name="Guo C."/>
            <person name="Argimon S."/>
            <person name="Zhang W."/>
            <person name="Yang X."/>
            <person name="Jeffery I.B."/>
            <person name="Cooney J.C."/>
            <person name="Kagawa T.F."/>
            <person name="Liu W."/>
            <person name="Song Y."/>
            <person name="Salvetti E."/>
            <person name="Wrobel A."/>
            <person name="Rasinkangas P."/>
            <person name="Parkhill J."/>
            <person name="Rea M.C."/>
            <person name="O'Sullivan O."/>
            <person name="Ritari J."/>
            <person name="Douillard F.P."/>
            <person name="Paul Ross R."/>
            <person name="Yang R."/>
            <person name="Briner A.E."/>
            <person name="Felis G.E."/>
            <person name="de Vos W.M."/>
            <person name="Barrangou R."/>
            <person name="Klaenhammer T.R."/>
            <person name="Caufield P.W."/>
            <person name="Cui Y."/>
            <person name="Zhang H."/>
            <person name="O'Toole P.W."/>
        </authorList>
    </citation>
    <scope>NUCLEOTIDE SEQUENCE [LARGE SCALE GENOMIC DNA]</scope>
    <source>
        <strain evidence="1 2">DSM 19674</strain>
    </source>
</reference>
<dbReference type="AlphaFoldDB" id="A0A0R1KI84"/>
<keyword evidence="2" id="KW-1185">Reference proteome</keyword>
<organism evidence="1 2">
    <name type="scientific">Companilactobacillus bobalius DSM 19674</name>
    <dbReference type="NCBI Taxonomy" id="1423788"/>
    <lineage>
        <taxon>Bacteria</taxon>
        <taxon>Bacillati</taxon>
        <taxon>Bacillota</taxon>
        <taxon>Bacilli</taxon>
        <taxon>Lactobacillales</taxon>
        <taxon>Lactobacillaceae</taxon>
        <taxon>Companilactobacillus</taxon>
        <taxon>Companilactobacillus bobalius</taxon>
    </lineage>
</organism>
<evidence type="ECO:0008006" key="3">
    <source>
        <dbReference type="Google" id="ProtNLM"/>
    </source>
</evidence>
<dbReference type="STRING" id="1423788.FC78_GL002007"/>
<protein>
    <recommendedName>
        <fullName evidence="3">SAM-dependent methyltransferase</fullName>
    </recommendedName>
</protein>
<dbReference type="SUPFAM" id="SSF53335">
    <property type="entry name" value="S-adenosyl-L-methionine-dependent methyltransferases"/>
    <property type="match status" value="1"/>
</dbReference>
<name>A0A0R1KI84_9LACO</name>
<sequence length="257" mass="30224">MGEKMDYINKLKQDVALLPNGMRFNVKIRFIERVFDSLSNHQLPKYHFPTLELSEDEITDCLRENMNIKEADFEALLKNLETFDHDLDELRTQLQNEFGYWATITQDFVKKLVTEFPKQSFLELMAGNGYLSKELRNLDVETYCTDDLSWANHNQTGRDLLTKVESMDALKALDEYGNKVDNVILAWSPDREDIDVKVLKRIRELDVNFLVIGEKYGATNSKEFWDQAKLIDDPRIERINQTYSHYDLVHDQLYLVK</sequence>